<keyword evidence="1" id="KW-0175">Coiled coil</keyword>
<dbReference type="AlphaFoldDB" id="A0AAE9HRF0"/>
<evidence type="ECO:0000256" key="1">
    <source>
        <dbReference type="SAM" id="Coils"/>
    </source>
</evidence>
<feature type="coiled-coil region" evidence="1">
    <location>
        <begin position="5"/>
        <end position="61"/>
    </location>
</feature>
<evidence type="ECO:0000313" key="2">
    <source>
        <dbReference type="EMBL" id="URD66764.1"/>
    </source>
</evidence>
<dbReference type="EMBL" id="CP097501">
    <property type="protein sequence ID" value="URD66764.1"/>
    <property type="molecule type" value="Genomic_DNA"/>
</dbReference>
<reference evidence="2" key="1">
    <citation type="submission" date="2022-05" db="EMBL/GenBank/DDBJ databases">
        <title>Alysiella filiformis genome sequencing.</title>
        <authorList>
            <person name="Viehboeck T."/>
        </authorList>
    </citation>
    <scope>NUCLEOTIDE SEQUENCE</scope>
    <source>
        <strain evidence="2">DSM 2580</strain>
    </source>
</reference>
<evidence type="ECO:0008006" key="4">
    <source>
        <dbReference type="Google" id="ProtNLM"/>
    </source>
</evidence>
<gene>
    <name evidence="2" type="ORF">LNQ82_05880</name>
</gene>
<accession>A0AAE9HRF0</accession>
<dbReference type="RefSeq" id="WP_027022224.1">
    <property type="nucleotide sequence ID" value="NZ_CP097501.1"/>
</dbReference>
<protein>
    <recommendedName>
        <fullName evidence="4">DNA-binding protein</fullName>
    </recommendedName>
</protein>
<sequence length="93" mass="10550">MSHEMQSIDDELAALNRREKELLAQKIKECEKILQSHGQEIAELQQRVTELESYRNSAIKADLHNGMTGIAAAKKYNLSPSRISQIKNSDKLN</sequence>
<name>A0AAE9HRF0_9NEIS</name>
<organism evidence="2 3">
    <name type="scientific">Conchiformibius steedae DSM 2580</name>
    <dbReference type="NCBI Taxonomy" id="1121352"/>
    <lineage>
        <taxon>Bacteria</taxon>
        <taxon>Pseudomonadati</taxon>
        <taxon>Pseudomonadota</taxon>
        <taxon>Betaproteobacteria</taxon>
        <taxon>Neisseriales</taxon>
        <taxon>Neisseriaceae</taxon>
        <taxon>Conchiformibius</taxon>
    </lineage>
</organism>
<proteinExistence type="predicted"/>
<dbReference type="Proteomes" id="UP001056819">
    <property type="component" value="Chromosome"/>
</dbReference>
<evidence type="ECO:0000313" key="3">
    <source>
        <dbReference type="Proteomes" id="UP001056819"/>
    </source>
</evidence>